<dbReference type="Proteomes" id="UP000029080">
    <property type="component" value="Unassembled WGS sequence"/>
</dbReference>
<protein>
    <recommendedName>
        <fullName evidence="5">Large tegument protein</fullName>
    </recommendedName>
</protein>
<keyword evidence="2" id="KW-0812">Transmembrane</keyword>
<gene>
    <name evidence="3" type="ORF">BITS_0015</name>
</gene>
<evidence type="ECO:0000256" key="1">
    <source>
        <dbReference type="SAM" id="MobiDB-lite"/>
    </source>
</evidence>
<feature type="compositionally biased region" description="Low complexity" evidence="1">
    <location>
        <begin position="208"/>
        <end position="281"/>
    </location>
</feature>
<proteinExistence type="predicted"/>
<dbReference type="EMBL" id="JGZU01000015">
    <property type="protein sequence ID" value="KFJ05357.1"/>
    <property type="molecule type" value="Genomic_DNA"/>
</dbReference>
<dbReference type="AlphaFoldDB" id="A0A087EC56"/>
<organism evidence="3 4">
    <name type="scientific">Bifidobacterium tsurumiense</name>
    <dbReference type="NCBI Taxonomy" id="356829"/>
    <lineage>
        <taxon>Bacteria</taxon>
        <taxon>Bacillati</taxon>
        <taxon>Actinomycetota</taxon>
        <taxon>Actinomycetes</taxon>
        <taxon>Bifidobacteriales</taxon>
        <taxon>Bifidobacteriaceae</taxon>
        <taxon>Bifidobacterium</taxon>
    </lineage>
</organism>
<feature type="compositionally biased region" description="Low complexity" evidence="1">
    <location>
        <begin position="13"/>
        <end position="39"/>
    </location>
</feature>
<accession>A0A087EC56</accession>
<sequence>MTSPMNPTPQPQNPQQNNQQPVQPAPQQWQQPQAPQQPAQSTSPIQFILGMEDKTFNLGGFVVNVWSIVAYAGALVVLLGVFMPFISVWGISQSLIGGGDGWILLLLAIAACVCMSLRQHIAAVVLAALSVCMMIFEFIHAQSVVGDYSSEFFSVSVKYSAGAFFSMLGTLVLLAGTVALLVAQQYRKKNGIAPAMPIGLTQRPAGFAPQGQPMPMQQYPAQPQQGAAQPQQFNQPQQFAQAPVQQPVAPQGTAPQYAAAQAQPMQQQTPQTPQMHQVPQPAQQMPQGVPQASATQPVANATPAAASQQTGQAPAQTPDISVHQEGEETEQNA</sequence>
<evidence type="ECO:0008006" key="5">
    <source>
        <dbReference type="Google" id="ProtNLM"/>
    </source>
</evidence>
<feature type="transmembrane region" description="Helical" evidence="2">
    <location>
        <begin position="61"/>
        <end position="89"/>
    </location>
</feature>
<name>A0A087EC56_9BIFI</name>
<evidence type="ECO:0000313" key="4">
    <source>
        <dbReference type="Proteomes" id="UP000029080"/>
    </source>
</evidence>
<comment type="caution">
    <text evidence="3">The sequence shown here is derived from an EMBL/GenBank/DDBJ whole genome shotgun (WGS) entry which is preliminary data.</text>
</comment>
<reference evidence="3 4" key="1">
    <citation type="submission" date="2014-03" db="EMBL/GenBank/DDBJ databases">
        <title>Genomics of Bifidobacteria.</title>
        <authorList>
            <person name="Ventura M."/>
            <person name="Milani C."/>
            <person name="Lugli G.A."/>
        </authorList>
    </citation>
    <scope>NUCLEOTIDE SEQUENCE [LARGE SCALE GENOMIC DNA]</scope>
    <source>
        <strain evidence="3 4">JCM 13495</strain>
    </source>
</reference>
<feature type="transmembrane region" description="Helical" evidence="2">
    <location>
        <begin position="95"/>
        <end position="114"/>
    </location>
</feature>
<dbReference type="eggNOG" id="ENOG5030HSH">
    <property type="taxonomic scope" value="Bacteria"/>
</dbReference>
<feature type="compositionally biased region" description="Pro residues" evidence="1">
    <location>
        <begin position="1"/>
        <end position="12"/>
    </location>
</feature>
<feature type="transmembrane region" description="Helical" evidence="2">
    <location>
        <begin position="161"/>
        <end position="183"/>
    </location>
</feature>
<feature type="region of interest" description="Disordered" evidence="1">
    <location>
        <begin position="203"/>
        <end position="333"/>
    </location>
</feature>
<keyword evidence="2" id="KW-1133">Transmembrane helix</keyword>
<feature type="compositionally biased region" description="Polar residues" evidence="1">
    <location>
        <begin position="282"/>
        <end position="319"/>
    </location>
</feature>
<feature type="region of interest" description="Disordered" evidence="1">
    <location>
        <begin position="1"/>
        <end position="39"/>
    </location>
</feature>
<feature type="transmembrane region" description="Helical" evidence="2">
    <location>
        <begin position="121"/>
        <end position="141"/>
    </location>
</feature>
<evidence type="ECO:0000313" key="3">
    <source>
        <dbReference type="EMBL" id="KFJ05357.1"/>
    </source>
</evidence>
<evidence type="ECO:0000256" key="2">
    <source>
        <dbReference type="SAM" id="Phobius"/>
    </source>
</evidence>
<keyword evidence="4" id="KW-1185">Reference proteome</keyword>
<dbReference type="RefSeq" id="WP_152571190.1">
    <property type="nucleotide sequence ID" value="NZ_JGZU01000015.1"/>
</dbReference>
<keyword evidence="2" id="KW-0472">Membrane</keyword>
<dbReference type="STRING" id="356829.BITS_0015"/>